<comment type="caution">
    <text evidence="8">The sequence shown here is derived from an EMBL/GenBank/DDBJ whole genome shotgun (WGS) entry which is preliminary data.</text>
</comment>
<dbReference type="RefSeq" id="WP_345689327.1">
    <property type="nucleotide sequence ID" value="NZ_BAABRO010000032.1"/>
</dbReference>
<dbReference type="InterPro" id="IPR036237">
    <property type="entry name" value="Xyl_isomerase-like_sf"/>
</dbReference>
<evidence type="ECO:0000256" key="3">
    <source>
        <dbReference type="ARBA" id="ARBA00023211"/>
    </source>
</evidence>
<feature type="binding site" evidence="6">
    <location>
        <position position="296"/>
    </location>
    <ligand>
        <name>Mn(2+)</name>
        <dbReference type="ChEBI" id="CHEBI:29035"/>
    </ligand>
</feature>
<evidence type="ECO:0000256" key="5">
    <source>
        <dbReference type="ARBA" id="ARBA00023308"/>
    </source>
</evidence>
<keyword evidence="9" id="KW-1185">Reference proteome</keyword>
<organism evidence="8 9">
    <name type="scientific">Novipirellula caenicola</name>
    <dbReference type="NCBI Taxonomy" id="1536901"/>
    <lineage>
        <taxon>Bacteria</taxon>
        <taxon>Pseudomonadati</taxon>
        <taxon>Planctomycetota</taxon>
        <taxon>Planctomycetia</taxon>
        <taxon>Pirellulales</taxon>
        <taxon>Pirellulaceae</taxon>
        <taxon>Novipirellula</taxon>
    </lineage>
</organism>
<name>A0ABP9W0T0_9BACT</name>
<dbReference type="EC" id="5.3.1.14" evidence="6 7"/>
<reference evidence="8 9" key="1">
    <citation type="submission" date="2024-02" db="EMBL/GenBank/DDBJ databases">
        <title>Rhodopirellula caenicola NBRC 110016.</title>
        <authorList>
            <person name="Ichikawa N."/>
            <person name="Katano-Makiyama Y."/>
            <person name="Hidaka K."/>
        </authorList>
    </citation>
    <scope>NUCLEOTIDE SEQUENCE [LARGE SCALE GENOMIC DNA]</scope>
    <source>
        <strain evidence="8 9">NBRC 110016</strain>
    </source>
</reference>
<comment type="function">
    <text evidence="6">Catalyzes the interconversion of L-rhamnose and L-rhamnulose.</text>
</comment>
<comment type="cofactor">
    <cofactor evidence="6">
        <name>Mn(2+)</name>
        <dbReference type="ChEBI" id="CHEBI:29035"/>
    </cofactor>
    <text evidence="6">Binds 1 Mn(2+) ion per subunit.</text>
</comment>
<evidence type="ECO:0000313" key="8">
    <source>
        <dbReference type="EMBL" id="GAA5510987.1"/>
    </source>
</evidence>
<accession>A0ABP9W0T0</accession>
<feature type="binding site" evidence="6">
    <location>
        <position position="298"/>
    </location>
    <ligand>
        <name>Mn(2+)</name>
        <dbReference type="ChEBI" id="CHEBI:29035"/>
    </ligand>
</feature>
<keyword evidence="2 6" id="KW-0479">Metal-binding</keyword>
<comment type="pathway">
    <text evidence="6">Carbohydrate degradation; L-rhamnose degradation; glycerone phosphate from L-rhamnose: step 1/3.</text>
</comment>
<dbReference type="GO" id="GO:0016853">
    <property type="term" value="F:isomerase activity"/>
    <property type="evidence" value="ECO:0007669"/>
    <property type="project" value="UniProtKB-KW"/>
</dbReference>
<protein>
    <recommendedName>
        <fullName evidence="6 7">L-rhamnose isomerase</fullName>
        <ecNumber evidence="6 7">5.3.1.14</ecNumber>
    </recommendedName>
</protein>
<keyword evidence="4 6" id="KW-0413">Isomerase</keyword>
<dbReference type="Proteomes" id="UP001416858">
    <property type="component" value="Unassembled WGS sequence"/>
</dbReference>
<dbReference type="Gene3D" id="3.20.20.150">
    <property type="entry name" value="Divalent-metal-dependent TIM barrel enzymes"/>
    <property type="match status" value="1"/>
</dbReference>
<dbReference type="PANTHER" id="PTHR30268:SF0">
    <property type="entry name" value="L-RHAMNOSE ISOMERASE"/>
    <property type="match status" value="1"/>
</dbReference>
<dbReference type="Pfam" id="PF06134">
    <property type="entry name" value="RhaA"/>
    <property type="match status" value="1"/>
</dbReference>
<evidence type="ECO:0000256" key="7">
    <source>
        <dbReference type="NCBIfam" id="TIGR01748"/>
    </source>
</evidence>
<dbReference type="PANTHER" id="PTHR30268">
    <property type="entry name" value="L-RHAMNOSE ISOMERASE"/>
    <property type="match status" value="1"/>
</dbReference>
<dbReference type="EMBL" id="BAABRO010000032">
    <property type="protein sequence ID" value="GAA5510987.1"/>
    <property type="molecule type" value="Genomic_DNA"/>
</dbReference>
<dbReference type="NCBIfam" id="NF002203">
    <property type="entry name" value="PRK01076.1"/>
    <property type="match status" value="1"/>
</dbReference>
<sequence length="429" mass="47628">MTNAANLQKSYELAVERYEAAGVNVQQALDRMRDVAISVHCWQGDDVVGFEGNAGALGNGLAVTGNYPGRARTADELRSDLEFAYSLIPGNHRLNLHALYGEFQTPVDRDAIGVEHFQGWMDWGRGQNVDLDFNPSYFSHDKASDGFTLAHADSGIRQFWIDHGIACRRIAAAMGQAQGNPCINNFWVPDGSKDTPASRKDPRERLAASLDEIFAEKLSSDHTLDAVECKLFGIGSESYVVGSHEFYMGYAMSRNKVLCLDAGHFHPTEVVSDKISSVLMYVPELLLHVSRGVRWDSDHVVTYTDELQAIMQEIVRGDYLDRVHIGLDFFDASINRVAAWAIGTRNALKALLAALLEPTEKLQQLERDGDYTARLALMEEHKTMPMGAVWDHYCQTVGVPVGAEWLEKVREYEANVQSGRQTQTSAVTA</sequence>
<comment type="catalytic activity">
    <reaction evidence="6">
        <text>L-rhamnopyranose = L-rhamnulose</text>
        <dbReference type="Rhea" id="RHEA:23160"/>
        <dbReference type="ChEBI" id="CHEBI:17897"/>
        <dbReference type="ChEBI" id="CHEBI:62346"/>
        <dbReference type="EC" id="5.3.1.14"/>
    </reaction>
</comment>
<evidence type="ECO:0000256" key="1">
    <source>
        <dbReference type="ARBA" id="ARBA00022490"/>
    </source>
</evidence>
<dbReference type="HAMAP" id="MF_00541">
    <property type="entry name" value="RhaA"/>
    <property type="match status" value="1"/>
</dbReference>
<dbReference type="SUPFAM" id="SSF51658">
    <property type="entry name" value="Xylose isomerase-like"/>
    <property type="match status" value="1"/>
</dbReference>
<gene>
    <name evidence="6 8" type="primary">rhaA</name>
    <name evidence="8" type="ORF">Rcae01_06499</name>
</gene>
<dbReference type="NCBIfam" id="TIGR01748">
    <property type="entry name" value="rhaA"/>
    <property type="match status" value="1"/>
</dbReference>
<proteinExistence type="inferred from homology"/>
<evidence type="ECO:0000256" key="2">
    <source>
        <dbReference type="ARBA" id="ARBA00022723"/>
    </source>
</evidence>
<evidence type="ECO:0000256" key="4">
    <source>
        <dbReference type="ARBA" id="ARBA00023235"/>
    </source>
</evidence>
<comment type="subcellular location">
    <subcellularLocation>
        <location evidence="6">Cytoplasm</location>
    </subcellularLocation>
</comment>
<comment type="similarity">
    <text evidence="6">Belongs to the rhamnose isomerase family.</text>
</comment>
<feature type="binding site" evidence="6">
    <location>
        <position position="264"/>
    </location>
    <ligand>
        <name>Mn(2+)</name>
        <dbReference type="ChEBI" id="CHEBI:29035"/>
    </ligand>
</feature>
<evidence type="ECO:0000256" key="6">
    <source>
        <dbReference type="HAMAP-Rule" id="MF_00541"/>
    </source>
</evidence>
<keyword evidence="5 6" id="KW-0684">Rhamnose metabolism</keyword>
<keyword evidence="3 6" id="KW-0464">Manganese</keyword>
<dbReference type="InterPro" id="IPR050337">
    <property type="entry name" value="L-rhamnose_isomerase"/>
</dbReference>
<dbReference type="InterPro" id="IPR009308">
    <property type="entry name" value="Rhamnose_isomerase"/>
</dbReference>
<keyword evidence="1 6" id="KW-0963">Cytoplasm</keyword>
<evidence type="ECO:0000313" key="9">
    <source>
        <dbReference type="Proteomes" id="UP001416858"/>
    </source>
</evidence>